<evidence type="ECO:0000256" key="4">
    <source>
        <dbReference type="ARBA" id="ARBA00022475"/>
    </source>
</evidence>
<name>A0A2B7WUN5_9EURO</name>
<protein>
    <recommendedName>
        <fullName evidence="18">CFEM domain-containing protein</fullName>
    </recommendedName>
</protein>
<keyword evidence="5" id="KW-0964">Secreted</keyword>
<evidence type="ECO:0000256" key="2">
    <source>
        <dbReference type="ARBA" id="ARBA00004613"/>
    </source>
</evidence>
<comment type="similarity">
    <text evidence="3">Belongs to the RBT5 family.</text>
</comment>
<comment type="caution">
    <text evidence="15">Lacks conserved residue(s) required for the propagation of feature annotation.</text>
</comment>
<dbReference type="Pfam" id="PF05730">
    <property type="entry name" value="CFEM"/>
    <property type="match status" value="1"/>
</dbReference>
<keyword evidence="4" id="KW-1003">Cell membrane</keyword>
<evidence type="ECO:0000256" key="14">
    <source>
        <dbReference type="ARBA" id="ARBA00023288"/>
    </source>
</evidence>
<feature type="disulfide bond" evidence="15">
    <location>
        <begin position="44"/>
        <end position="51"/>
    </location>
</feature>
<feature type="chain" id="PRO_5012496426" description="CFEM domain-containing protein" evidence="17">
    <location>
        <begin position="19"/>
        <end position="237"/>
    </location>
</feature>
<keyword evidence="6 15" id="KW-0349">Heme</keyword>
<dbReference type="PROSITE" id="PS52012">
    <property type="entry name" value="CFEM"/>
    <property type="match status" value="1"/>
</dbReference>
<dbReference type="OrthoDB" id="1193027at2759"/>
<keyword evidence="7" id="KW-0336">GPI-anchor</keyword>
<dbReference type="EMBL" id="PDNC01000089">
    <property type="protein sequence ID" value="PGH00221.1"/>
    <property type="molecule type" value="Genomic_DNA"/>
</dbReference>
<dbReference type="InterPro" id="IPR008427">
    <property type="entry name" value="Extracellular_membr_CFEM_dom"/>
</dbReference>
<feature type="compositionally biased region" description="Low complexity" evidence="16">
    <location>
        <begin position="190"/>
        <end position="210"/>
    </location>
</feature>
<dbReference type="AlphaFoldDB" id="A0A2B7WUN5"/>
<evidence type="ECO:0000256" key="17">
    <source>
        <dbReference type="SAM" id="SignalP"/>
    </source>
</evidence>
<keyword evidence="14" id="KW-0449">Lipoprotein</keyword>
<evidence type="ECO:0000256" key="11">
    <source>
        <dbReference type="ARBA" id="ARBA00023136"/>
    </source>
</evidence>
<dbReference type="GO" id="GO:0046872">
    <property type="term" value="F:metal ion binding"/>
    <property type="evidence" value="ECO:0007669"/>
    <property type="project" value="UniProtKB-UniRule"/>
</dbReference>
<evidence type="ECO:0000256" key="8">
    <source>
        <dbReference type="ARBA" id="ARBA00022723"/>
    </source>
</evidence>
<feature type="region of interest" description="Disordered" evidence="16">
    <location>
        <begin position="91"/>
        <end position="140"/>
    </location>
</feature>
<accession>A0A2B7WUN5</accession>
<evidence type="ECO:0000256" key="13">
    <source>
        <dbReference type="ARBA" id="ARBA00023180"/>
    </source>
</evidence>
<evidence type="ECO:0000256" key="9">
    <source>
        <dbReference type="ARBA" id="ARBA00022729"/>
    </source>
</evidence>
<feature type="compositionally biased region" description="Low complexity" evidence="16">
    <location>
        <begin position="98"/>
        <end position="119"/>
    </location>
</feature>
<evidence type="ECO:0000256" key="12">
    <source>
        <dbReference type="ARBA" id="ARBA00023157"/>
    </source>
</evidence>
<evidence type="ECO:0000256" key="15">
    <source>
        <dbReference type="PROSITE-ProRule" id="PRU01356"/>
    </source>
</evidence>
<dbReference type="PANTHER" id="PTHR37928">
    <property type="entry name" value="CFEM DOMAIN PROTEIN (AFU_ORTHOLOGUE AFUA_6G14090)"/>
    <property type="match status" value="1"/>
</dbReference>
<reference evidence="19 20" key="1">
    <citation type="submission" date="2017-10" db="EMBL/GenBank/DDBJ databases">
        <title>Comparative genomics in systemic dimorphic fungi from Ajellomycetaceae.</title>
        <authorList>
            <person name="Munoz J.F."/>
            <person name="Mcewen J.G."/>
            <person name="Clay O.K."/>
            <person name="Cuomo C.A."/>
        </authorList>
    </citation>
    <scope>NUCLEOTIDE SEQUENCE [LARGE SCALE GENOMIC DNA]</scope>
    <source>
        <strain evidence="19 20">UAMH130</strain>
    </source>
</reference>
<feature type="binding site" description="axial binding residue" evidence="15">
    <location>
        <position position="48"/>
    </location>
    <ligand>
        <name>heme</name>
        <dbReference type="ChEBI" id="CHEBI:30413"/>
    </ligand>
    <ligandPart>
        <name>Fe</name>
        <dbReference type="ChEBI" id="CHEBI:18248"/>
    </ligandPart>
</feature>
<evidence type="ECO:0000256" key="6">
    <source>
        <dbReference type="ARBA" id="ARBA00022617"/>
    </source>
</evidence>
<dbReference type="GO" id="GO:0098552">
    <property type="term" value="C:side of membrane"/>
    <property type="evidence" value="ECO:0007669"/>
    <property type="project" value="UniProtKB-KW"/>
</dbReference>
<evidence type="ECO:0000256" key="10">
    <source>
        <dbReference type="ARBA" id="ARBA00023004"/>
    </source>
</evidence>
<dbReference type="PANTHER" id="PTHR37928:SF1">
    <property type="entry name" value="CFEM DOMAIN PROTEIN (AFU_ORTHOLOGUE AFUA_6G14090)"/>
    <property type="match status" value="1"/>
</dbReference>
<feature type="domain" description="CFEM" evidence="18">
    <location>
        <begin position="1"/>
        <end position="116"/>
    </location>
</feature>
<comment type="caution">
    <text evidence="19">The sequence shown here is derived from an EMBL/GenBank/DDBJ whole genome shotgun (WGS) entry which is preliminary data.</text>
</comment>
<dbReference type="GO" id="GO:0005576">
    <property type="term" value="C:extracellular region"/>
    <property type="evidence" value="ECO:0007669"/>
    <property type="project" value="UniProtKB-SubCell"/>
</dbReference>
<evidence type="ECO:0000313" key="19">
    <source>
        <dbReference type="EMBL" id="PGH00221.1"/>
    </source>
</evidence>
<feature type="signal peptide" evidence="17">
    <location>
        <begin position="1"/>
        <end position="18"/>
    </location>
</feature>
<keyword evidence="10 15" id="KW-0408">Iron</keyword>
<feature type="compositionally biased region" description="Polar residues" evidence="16">
    <location>
        <begin position="162"/>
        <end position="189"/>
    </location>
</feature>
<dbReference type="InterPro" id="IPR051735">
    <property type="entry name" value="CFEM_domain"/>
</dbReference>
<evidence type="ECO:0000313" key="20">
    <source>
        <dbReference type="Proteomes" id="UP000224080"/>
    </source>
</evidence>
<dbReference type="STRING" id="2060905.A0A2B7WUN5"/>
<keyword evidence="12 15" id="KW-1015">Disulfide bond</keyword>
<evidence type="ECO:0000256" key="16">
    <source>
        <dbReference type="SAM" id="MobiDB-lite"/>
    </source>
</evidence>
<keyword evidence="13" id="KW-0325">Glycoprotein</keyword>
<evidence type="ECO:0000256" key="5">
    <source>
        <dbReference type="ARBA" id="ARBA00022525"/>
    </source>
</evidence>
<evidence type="ECO:0000256" key="7">
    <source>
        <dbReference type="ARBA" id="ARBA00022622"/>
    </source>
</evidence>
<dbReference type="GO" id="GO:0005886">
    <property type="term" value="C:plasma membrane"/>
    <property type="evidence" value="ECO:0007669"/>
    <property type="project" value="UniProtKB-SubCell"/>
</dbReference>
<sequence>MKVSIFLSAGAFAALGAAQDWNGVSECARGCIERMLALAPSLGCNADDRACLCKNANKDIGWGVRDCTIEACGRQDLTGAAAFISGFCPPGSPGGSPSGSPGAPESPTGEPTPSPTGSANPTDPTPTGSEAPASTPYTTQPIVSTITSGTQVITTTVGSTTLFSPVSDATGTTQPTGTESEPTASDTSSPTDQPNTTGTGTGTGATPSPTDNGAFHMLAPAAQGIMGAVGVAALLAL</sequence>
<evidence type="ECO:0000256" key="3">
    <source>
        <dbReference type="ARBA" id="ARBA00010031"/>
    </source>
</evidence>
<keyword evidence="11" id="KW-0472">Membrane</keyword>
<organism evidence="19 20">
    <name type="scientific">Blastomyces parvus</name>
    <dbReference type="NCBI Taxonomy" id="2060905"/>
    <lineage>
        <taxon>Eukaryota</taxon>
        <taxon>Fungi</taxon>
        <taxon>Dikarya</taxon>
        <taxon>Ascomycota</taxon>
        <taxon>Pezizomycotina</taxon>
        <taxon>Eurotiomycetes</taxon>
        <taxon>Eurotiomycetidae</taxon>
        <taxon>Onygenales</taxon>
        <taxon>Ajellomycetaceae</taxon>
        <taxon>Blastomyces</taxon>
    </lineage>
</organism>
<keyword evidence="20" id="KW-1185">Reference proteome</keyword>
<evidence type="ECO:0000256" key="1">
    <source>
        <dbReference type="ARBA" id="ARBA00004609"/>
    </source>
</evidence>
<keyword evidence="8 15" id="KW-0479">Metal-binding</keyword>
<keyword evidence="9 17" id="KW-0732">Signal</keyword>
<comment type="subcellular location">
    <subcellularLocation>
        <location evidence="1">Cell membrane</location>
        <topology evidence="1">Lipid-anchor</topology>
        <topology evidence="1">GPI-anchor</topology>
    </subcellularLocation>
    <subcellularLocation>
        <location evidence="2">Secreted</location>
    </subcellularLocation>
</comment>
<feature type="region of interest" description="Disordered" evidence="16">
    <location>
        <begin position="162"/>
        <end position="215"/>
    </location>
</feature>
<gene>
    <name evidence="19" type="ORF">GX51_05918</name>
</gene>
<proteinExistence type="inferred from homology"/>
<evidence type="ECO:0000259" key="18">
    <source>
        <dbReference type="PROSITE" id="PS52012"/>
    </source>
</evidence>
<dbReference type="Proteomes" id="UP000224080">
    <property type="component" value="Unassembled WGS sequence"/>
</dbReference>